<dbReference type="Gene3D" id="3.30.70.260">
    <property type="match status" value="1"/>
</dbReference>
<dbReference type="PANTHER" id="PTHR38036:SF1">
    <property type="entry name" value="UPF0250 PROTEIN YBED"/>
    <property type="match status" value="1"/>
</dbReference>
<sequence>MHRFGQEKELALEFPCDFPIKVAGKTHATFEVRICEIAERHDPAFSADKIRRNQSRTGKYSSVTLGITATSKEQIDMIYRDLKSCELVLWAL</sequence>
<dbReference type="InterPro" id="IPR027471">
    <property type="entry name" value="YbeD-like_sf"/>
</dbReference>
<accession>A0A6S6S2C4</accession>
<gene>
    <name evidence="3" type="ORF">HELGO_WM27899</name>
</gene>
<name>A0A6S6S2C4_9GAMM</name>
<comment type="similarity">
    <text evidence="1 2">Belongs to the UPF0250 family.</text>
</comment>
<evidence type="ECO:0000256" key="2">
    <source>
        <dbReference type="HAMAP-Rule" id="MF_00659"/>
    </source>
</evidence>
<evidence type="ECO:0000256" key="1">
    <source>
        <dbReference type="ARBA" id="ARBA00008460"/>
    </source>
</evidence>
<dbReference type="SUPFAM" id="SSF117991">
    <property type="entry name" value="YbeD/HP0495-like"/>
    <property type="match status" value="1"/>
</dbReference>
<dbReference type="HAMAP" id="MF_00659">
    <property type="entry name" value="UPF0250"/>
    <property type="match status" value="1"/>
</dbReference>
<dbReference type="EMBL" id="CACVAV010000006">
    <property type="protein sequence ID" value="CAA6800324.1"/>
    <property type="molecule type" value="Genomic_DNA"/>
</dbReference>
<evidence type="ECO:0000313" key="3">
    <source>
        <dbReference type="EMBL" id="CAA6800324.1"/>
    </source>
</evidence>
<dbReference type="Pfam" id="PF04359">
    <property type="entry name" value="DUF493"/>
    <property type="match status" value="1"/>
</dbReference>
<dbReference type="InterPro" id="IPR007454">
    <property type="entry name" value="UPF0250_YbeD-like"/>
</dbReference>
<organism evidence="3">
    <name type="scientific">uncultured Thiotrichaceae bacterium</name>
    <dbReference type="NCBI Taxonomy" id="298394"/>
    <lineage>
        <taxon>Bacteria</taxon>
        <taxon>Pseudomonadati</taxon>
        <taxon>Pseudomonadota</taxon>
        <taxon>Gammaproteobacteria</taxon>
        <taxon>Thiotrichales</taxon>
        <taxon>Thiotrichaceae</taxon>
        <taxon>environmental samples</taxon>
    </lineage>
</organism>
<protein>
    <recommendedName>
        <fullName evidence="2">UPF0250 protein HELGO_WM27899</fullName>
    </recommendedName>
</protein>
<dbReference type="PANTHER" id="PTHR38036">
    <property type="entry name" value="UPF0250 PROTEIN YBED"/>
    <property type="match status" value="1"/>
</dbReference>
<reference evidence="3" key="1">
    <citation type="submission" date="2020-01" db="EMBL/GenBank/DDBJ databases">
        <authorList>
            <person name="Meier V. D."/>
            <person name="Meier V D."/>
        </authorList>
    </citation>
    <scope>NUCLEOTIDE SEQUENCE</scope>
    <source>
        <strain evidence="3">HLG_WM_MAG_08</strain>
    </source>
</reference>
<dbReference type="AlphaFoldDB" id="A0A6S6S2C4"/>
<dbReference type="GO" id="GO:0005829">
    <property type="term" value="C:cytosol"/>
    <property type="evidence" value="ECO:0007669"/>
    <property type="project" value="TreeGrafter"/>
</dbReference>
<proteinExistence type="inferred from homology"/>